<organism evidence="2 3">
    <name type="scientific">Acaulospora morrowiae</name>
    <dbReference type="NCBI Taxonomy" id="94023"/>
    <lineage>
        <taxon>Eukaryota</taxon>
        <taxon>Fungi</taxon>
        <taxon>Fungi incertae sedis</taxon>
        <taxon>Mucoromycota</taxon>
        <taxon>Glomeromycotina</taxon>
        <taxon>Glomeromycetes</taxon>
        <taxon>Diversisporales</taxon>
        <taxon>Acaulosporaceae</taxon>
        <taxon>Acaulospora</taxon>
    </lineage>
</organism>
<dbReference type="EMBL" id="CAJVPV010051340">
    <property type="protein sequence ID" value="CAG8779171.1"/>
    <property type="molecule type" value="Genomic_DNA"/>
</dbReference>
<evidence type="ECO:0000313" key="3">
    <source>
        <dbReference type="Proteomes" id="UP000789342"/>
    </source>
</evidence>
<gene>
    <name evidence="2" type="ORF">AMORRO_LOCUS17175</name>
</gene>
<accession>A0A9N9JFF2</accession>
<dbReference type="Proteomes" id="UP000789342">
    <property type="component" value="Unassembled WGS sequence"/>
</dbReference>
<evidence type="ECO:0000256" key="1">
    <source>
        <dbReference type="SAM" id="MobiDB-lite"/>
    </source>
</evidence>
<name>A0A9N9JFF2_9GLOM</name>
<sequence length="198" mass="22066">DSELVPLQRDFGKVRTEVEGFFVWQGPLTFERLVDEDEQPKKKAPAKRKPKSVDNETPKVRKKRTVKKADANGNDANGKPTTSTKKRASKKAMKSEVKNESSSVNGSNLTHGNTNNTFHGDSTTTKNHQSLPNVILNIDTSNNPHAPENQKTSLDANKTLGKRKKTYPTESVHSEVQHLLDVFKELIEAGSLTLMMMK</sequence>
<feature type="non-terminal residue" evidence="2">
    <location>
        <position position="1"/>
    </location>
</feature>
<evidence type="ECO:0000313" key="2">
    <source>
        <dbReference type="EMBL" id="CAG8779171.1"/>
    </source>
</evidence>
<proteinExistence type="predicted"/>
<keyword evidence="3" id="KW-1185">Reference proteome</keyword>
<dbReference type="AlphaFoldDB" id="A0A9N9JFF2"/>
<feature type="non-terminal residue" evidence="2">
    <location>
        <position position="198"/>
    </location>
</feature>
<comment type="caution">
    <text evidence="2">The sequence shown here is derived from an EMBL/GenBank/DDBJ whole genome shotgun (WGS) entry which is preliminary data.</text>
</comment>
<reference evidence="2" key="1">
    <citation type="submission" date="2021-06" db="EMBL/GenBank/DDBJ databases">
        <authorList>
            <person name="Kallberg Y."/>
            <person name="Tangrot J."/>
            <person name="Rosling A."/>
        </authorList>
    </citation>
    <scope>NUCLEOTIDE SEQUENCE</scope>
    <source>
        <strain evidence="2">CL551</strain>
    </source>
</reference>
<feature type="compositionally biased region" description="Polar residues" evidence="1">
    <location>
        <begin position="100"/>
        <end position="115"/>
    </location>
</feature>
<protein>
    <submittedName>
        <fullName evidence="2">5566_t:CDS:1</fullName>
    </submittedName>
</protein>
<feature type="region of interest" description="Disordered" evidence="1">
    <location>
        <begin position="29"/>
        <end position="115"/>
    </location>
</feature>